<gene>
    <name evidence="1" type="ORF">AXF42_Ash008274</name>
</gene>
<dbReference type="EMBL" id="KZ451939">
    <property type="protein sequence ID" value="PKA60215.1"/>
    <property type="molecule type" value="Genomic_DNA"/>
</dbReference>
<sequence length="107" mass="11992">MASTTSELVWLRALLRDLSIAHQAPMLLYCDNQAALHISSNPVFHERTKHIEIDFHFVRERVQDGTITTHFVSSSSQLADFFTKALGLDQFQNLLGKLGISNIHASA</sequence>
<reference evidence="1 2" key="1">
    <citation type="journal article" date="2017" name="Nature">
        <title>The Apostasia genome and the evolution of orchids.</title>
        <authorList>
            <person name="Zhang G.Q."/>
            <person name="Liu K.W."/>
            <person name="Li Z."/>
            <person name="Lohaus R."/>
            <person name="Hsiao Y.Y."/>
            <person name="Niu S.C."/>
            <person name="Wang J.Y."/>
            <person name="Lin Y.C."/>
            <person name="Xu Q."/>
            <person name="Chen L.J."/>
            <person name="Yoshida K."/>
            <person name="Fujiwara S."/>
            <person name="Wang Z.W."/>
            <person name="Zhang Y.Q."/>
            <person name="Mitsuda N."/>
            <person name="Wang M."/>
            <person name="Liu G.H."/>
            <person name="Pecoraro L."/>
            <person name="Huang H.X."/>
            <person name="Xiao X.J."/>
            <person name="Lin M."/>
            <person name="Wu X.Y."/>
            <person name="Wu W.L."/>
            <person name="Chen Y.Y."/>
            <person name="Chang S.B."/>
            <person name="Sakamoto S."/>
            <person name="Ohme-Takagi M."/>
            <person name="Yagi M."/>
            <person name="Zeng S.J."/>
            <person name="Shen C.Y."/>
            <person name="Yeh C.M."/>
            <person name="Luo Y.B."/>
            <person name="Tsai W.C."/>
            <person name="Van de Peer Y."/>
            <person name="Liu Z.J."/>
        </authorList>
    </citation>
    <scope>NUCLEOTIDE SEQUENCE [LARGE SCALE GENOMIC DNA]</scope>
    <source>
        <strain evidence="2">cv. Shenzhen</strain>
        <tissue evidence="1">Stem</tissue>
    </source>
</reference>
<dbReference type="STRING" id="1088818.A0A2I0AXE3"/>
<dbReference type="OrthoDB" id="614573at2759"/>
<evidence type="ECO:0000313" key="2">
    <source>
        <dbReference type="Proteomes" id="UP000236161"/>
    </source>
</evidence>
<dbReference type="EC" id="2.5.1.85" evidence="1"/>
<dbReference type="PANTHER" id="PTHR11439:SF470">
    <property type="entry name" value="CYSTEINE-RICH RLK (RECEPTOR-LIKE PROTEIN KINASE) 8"/>
    <property type="match status" value="1"/>
</dbReference>
<dbReference type="Proteomes" id="UP000236161">
    <property type="component" value="Unassembled WGS sequence"/>
</dbReference>
<accession>A0A2I0AXE3</accession>
<dbReference type="AlphaFoldDB" id="A0A2I0AXE3"/>
<dbReference type="GO" id="GO:0052923">
    <property type="term" value="F:all-trans-nonaprenyl-diphosphate synthase (geranyl-diphosphate specific) activity"/>
    <property type="evidence" value="ECO:0007669"/>
    <property type="project" value="UniProtKB-EC"/>
</dbReference>
<dbReference type="EC" id="2.5.1.84" evidence="1"/>
<name>A0A2I0AXE3_9ASPA</name>
<organism evidence="1 2">
    <name type="scientific">Apostasia shenzhenica</name>
    <dbReference type="NCBI Taxonomy" id="1088818"/>
    <lineage>
        <taxon>Eukaryota</taxon>
        <taxon>Viridiplantae</taxon>
        <taxon>Streptophyta</taxon>
        <taxon>Embryophyta</taxon>
        <taxon>Tracheophyta</taxon>
        <taxon>Spermatophyta</taxon>
        <taxon>Magnoliopsida</taxon>
        <taxon>Liliopsida</taxon>
        <taxon>Asparagales</taxon>
        <taxon>Orchidaceae</taxon>
        <taxon>Apostasioideae</taxon>
        <taxon>Apostasia</taxon>
    </lineage>
</organism>
<dbReference type="CDD" id="cd09272">
    <property type="entry name" value="RNase_HI_RT_Ty1"/>
    <property type="match status" value="1"/>
</dbReference>
<dbReference type="PANTHER" id="PTHR11439">
    <property type="entry name" value="GAG-POL-RELATED RETROTRANSPOSON"/>
    <property type="match status" value="1"/>
</dbReference>
<keyword evidence="2" id="KW-1185">Reference proteome</keyword>
<protein>
    <submittedName>
        <fullName evidence="1">Retrovirus-related Pol polyprotein from transposon TNT 1-94</fullName>
        <ecNumber evidence="1">2.5.1.84</ecNumber>
        <ecNumber evidence="1">2.5.1.85</ecNumber>
    </submittedName>
</protein>
<proteinExistence type="predicted"/>
<keyword evidence="1" id="KW-0808">Transferase</keyword>
<evidence type="ECO:0000313" key="1">
    <source>
        <dbReference type="EMBL" id="PKA60215.1"/>
    </source>
</evidence>
<dbReference type="GO" id="GO:0052924">
    <property type="term" value="F:all-trans-nonaprenyl-diphosphate synthase (geranylgeranyl-diphosphate specific) activity"/>
    <property type="evidence" value="ECO:0007669"/>
    <property type="project" value="UniProtKB-EC"/>
</dbReference>